<evidence type="ECO:0000313" key="2">
    <source>
        <dbReference type="Proteomes" id="UP000078542"/>
    </source>
</evidence>
<organism evidence="1 2">
    <name type="scientific">Cyphomyrmex costatus</name>
    <dbReference type="NCBI Taxonomy" id="456900"/>
    <lineage>
        <taxon>Eukaryota</taxon>
        <taxon>Metazoa</taxon>
        <taxon>Ecdysozoa</taxon>
        <taxon>Arthropoda</taxon>
        <taxon>Hexapoda</taxon>
        <taxon>Insecta</taxon>
        <taxon>Pterygota</taxon>
        <taxon>Neoptera</taxon>
        <taxon>Endopterygota</taxon>
        <taxon>Hymenoptera</taxon>
        <taxon>Apocrita</taxon>
        <taxon>Aculeata</taxon>
        <taxon>Formicoidea</taxon>
        <taxon>Formicidae</taxon>
        <taxon>Myrmicinae</taxon>
        <taxon>Cyphomyrmex</taxon>
    </lineage>
</organism>
<proteinExistence type="predicted"/>
<dbReference type="STRING" id="456900.A0A151K2I4"/>
<dbReference type="AlphaFoldDB" id="A0A151K2I4"/>
<comment type="caution">
    <text evidence="1">The sequence shown here is derived from an EMBL/GenBank/DDBJ whole genome shotgun (WGS) entry which is preliminary data.</text>
</comment>
<feature type="non-terminal residue" evidence="1">
    <location>
        <position position="1"/>
    </location>
</feature>
<dbReference type="Proteomes" id="UP000078542">
    <property type="component" value="Unassembled WGS sequence"/>
</dbReference>
<protein>
    <submittedName>
        <fullName evidence="1">Uncharacterized protein</fullName>
    </submittedName>
</protein>
<dbReference type="EMBL" id="LKEX01023261">
    <property type="protein sequence ID" value="KYN50336.1"/>
    <property type="molecule type" value="Genomic_DNA"/>
</dbReference>
<gene>
    <name evidence="1" type="ORF">ALC62_12901</name>
</gene>
<keyword evidence="2" id="KW-1185">Reference proteome</keyword>
<name>A0A151K2I4_9HYME</name>
<reference evidence="1 2" key="1">
    <citation type="submission" date="2016-03" db="EMBL/GenBank/DDBJ databases">
        <title>Cyphomyrmex costatus WGS genome.</title>
        <authorList>
            <person name="Nygaard S."/>
            <person name="Hu H."/>
            <person name="Boomsma J."/>
            <person name="Zhang G."/>
        </authorList>
    </citation>
    <scope>NUCLEOTIDE SEQUENCE [LARGE SCALE GENOMIC DNA]</scope>
    <source>
        <strain evidence="1">MS0001</strain>
        <tissue evidence="1">Whole body</tissue>
    </source>
</reference>
<sequence length="296" mass="33805">ISQGMLSTPFWYFLETDPNDSAIKIAISRLKPISQQKATSSVQQLQEFDTFVNDYLKNWGVLALPNGYLLDGLISKWDSTKEVLIDLLNAEIAKSDEYGRKLLTDLTATNTDNDVILFYLLPSLCCKRTRGVKVCMPSLAEARKAFVLHVLVIIIRSQYSYFNETKIKYMKSLFSKIFLQIPGDLNRQVKAHREWLASRGLNLQPTLIFVGPSLSNITASYVQIDAVRYELRTPLKALDTCFKAFHALDAAYQEECQAVWLFIQRYFYDLYLKEDCNIPRVTSILSSLKGLVSKKV</sequence>
<evidence type="ECO:0000313" key="1">
    <source>
        <dbReference type="EMBL" id="KYN50336.1"/>
    </source>
</evidence>
<accession>A0A151K2I4</accession>